<accession>A0A2Z4IDU2</accession>
<dbReference type="GO" id="GO:0016829">
    <property type="term" value="F:lyase activity"/>
    <property type="evidence" value="ECO:0007669"/>
    <property type="project" value="UniProtKB-KW"/>
</dbReference>
<dbReference type="Gene3D" id="1.50.10.100">
    <property type="entry name" value="Chondroitin AC/alginate lyase"/>
    <property type="match status" value="1"/>
</dbReference>
<dbReference type="Proteomes" id="UP000248688">
    <property type="component" value="Chromosome"/>
</dbReference>
<feature type="domain" description="Alginate lyase" evidence="3">
    <location>
        <begin position="68"/>
        <end position="292"/>
    </location>
</feature>
<keyword evidence="5" id="KW-1185">Reference proteome</keyword>
<dbReference type="InterPro" id="IPR032502">
    <property type="entry name" value="DUF4979"/>
</dbReference>
<keyword evidence="1" id="KW-0732">Signal</keyword>
<evidence type="ECO:0000313" key="4">
    <source>
        <dbReference type="EMBL" id="AWW29222.1"/>
    </source>
</evidence>
<evidence type="ECO:0000256" key="1">
    <source>
        <dbReference type="ARBA" id="ARBA00022729"/>
    </source>
</evidence>
<keyword evidence="2" id="KW-0456">Lyase</keyword>
<proteinExistence type="predicted"/>
<evidence type="ECO:0000259" key="3">
    <source>
        <dbReference type="Pfam" id="PF05426"/>
    </source>
</evidence>
<sequence>MVQGCEYFKAGDIDGELGGEFAHPGILHTADDLERIKGYVNGNDYPPMGSYVALRSQKTASSMYQMQGPFEYIARDGENSHTKIPSMEDSNAAYQNALLWAITGDSTHAEKAVEIINAYSETLKGITGTNDNALIASLQGFTFVNAAEILRYTYPAWKRTDIERAESMFRDIFYRDLMDSFFNRPAYTNGNWGTAATKALMAFGIFLEDTEMFQQAVDFFYSEGEDNGSLANYIINETGQSQESGRDQPHVMFGIGSLAEACEVGYHQGLDMYGALDNRLLKGYEYTAKYNLGHEVPYVQWSDVTGKYSNWSEISPDGRGQFRAVFEIAYNHYVNRKGMEMPWTQQVLEETRPELAPFHNDNPGFGTLLFYLGETNQDAPALGAWDYQFATDGDSEGWTTVQNGSSFTVVDGRLKVDMTNVGAAEEPVYRADIRVNSVILDPTKYPIWAIQFSKPGNSRLTLDTNRGSYASRGTVLEGTGDMDVYYWDLTTKFTQLTTFDYMQLKIADMTTGDPSYEVEWIKTFPSVEALEAYIAE</sequence>
<dbReference type="EMBL" id="CP030041">
    <property type="protein sequence ID" value="AWW29222.1"/>
    <property type="molecule type" value="Genomic_DNA"/>
</dbReference>
<reference evidence="4 5" key="1">
    <citation type="submission" date="2018-06" db="EMBL/GenBank/DDBJ databases">
        <title>Echinicola strongylocentroti sp. nov., isolated from a sea urchin Strongylocentrotus intermedius.</title>
        <authorList>
            <person name="Bae S.S."/>
        </authorList>
    </citation>
    <scope>NUCLEOTIDE SEQUENCE [LARGE SCALE GENOMIC DNA]</scope>
    <source>
        <strain evidence="4 5">MEBiC08714</strain>
    </source>
</reference>
<dbReference type="InterPro" id="IPR008397">
    <property type="entry name" value="Alginate_lyase_dom"/>
</dbReference>
<dbReference type="Pfam" id="PF05426">
    <property type="entry name" value="Alginate_lyase"/>
    <property type="match status" value="1"/>
</dbReference>
<dbReference type="InterPro" id="IPR008929">
    <property type="entry name" value="Chondroitin_lyas"/>
</dbReference>
<dbReference type="GO" id="GO:0042597">
    <property type="term" value="C:periplasmic space"/>
    <property type="evidence" value="ECO:0007669"/>
    <property type="project" value="InterPro"/>
</dbReference>
<name>A0A2Z4IDU2_9BACT</name>
<organism evidence="4 5">
    <name type="scientific">Echinicola strongylocentroti</name>
    <dbReference type="NCBI Taxonomy" id="1795355"/>
    <lineage>
        <taxon>Bacteria</taxon>
        <taxon>Pseudomonadati</taxon>
        <taxon>Bacteroidota</taxon>
        <taxon>Cytophagia</taxon>
        <taxon>Cytophagales</taxon>
        <taxon>Cyclobacteriaceae</taxon>
        <taxon>Echinicola</taxon>
    </lineage>
</organism>
<dbReference type="SUPFAM" id="SSF48230">
    <property type="entry name" value="Chondroitin AC/alginate lyase"/>
    <property type="match status" value="1"/>
</dbReference>
<gene>
    <name evidence="4" type="ORF">DN752_03175</name>
</gene>
<evidence type="ECO:0000256" key="2">
    <source>
        <dbReference type="ARBA" id="ARBA00023239"/>
    </source>
</evidence>
<protein>
    <recommendedName>
        <fullName evidence="3">Alginate lyase domain-containing protein</fullName>
    </recommendedName>
</protein>
<evidence type="ECO:0000313" key="5">
    <source>
        <dbReference type="Proteomes" id="UP000248688"/>
    </source>
</evidence>
<dbReference type="AlphaFoldDB" id="A0A2Z4IDU2"/>
<dbReference type="KEGG" id="est:DN752_03175"/>
<dbReference type="OrthoDB" id="7335480at2"/>
<dbReference type="Pfam" id="PF16351">
    <property type="entry name" value="DUF4979"/>
    <property type="match status" value="1"/>
</dbReference>